<comment type="caution">
    <text evidence="1">The sequence shown here is derived from an EMBL/GenBank/DDBJ whole genome shotgun (WGS) entry which is preliminary data.</text>
</comment>
<dbReference type="AlphaFoldDB" id="X1BWZ3"/>
<protein>
    <submittedName>
        <fullName evidence="1">Uncharacterized protein</fullName>
    </submittedName>
</protein>
<accession>X1BWZ3</accession>
<name>X1BWZ3_9ZZZZ</name>
<evidence type="ECO:0000313" key="1">
    <source>
        <dbReference type="EMBL" id="GAG99525.1"/>
    </source>
</evidence>
<gene>
    <name evidence="1" type="ORF">S01H4_49447</name>
</gene>
<proteinExistence type="predicted"/>
<feature type="non-terminal residue" evidence="1">
    <location>
        <position position="1"/>
    </location>
</feature>
<organism evidence="1">
    <name type="scientific">marine sediment metagenome</name>
    <dbReference type="NCBI Taxonomy" id="412755"/>
    <lineage>
        <taxon>unclassified sequences</taxon>
        <taxon>metagenomes</taxon>
        <taxon>ecological metagenomes</taxon>
    </lineage>
</organism>
<dbReference type="EMBL" id="BART01027969">
    <property type="protein sequence ID" value="GAG99525.1"/>
    <property type="molecule type" value="Genomic_DNA"/>
</dbReference>
<reference evidence="1" key="1">
    <citation type="journal article" date="2014" name="Front. Microbiol.">
        <title>High frequency of phylogenetically diverse reductive dehalogenase-homologous genes in deep subseafloor sedimentary metagenomes.</title>
        <authorList>
            <person name="Kawai M."/>
            <person name="Futagami T."/>
            <person name="Toyoda A."/>
            <person name="Takaki Y."/>
            <person name="Nishi S."/>
            <person name="Hori S."/>
            <person name="Arai W."/>
            <person name="Tsubouchi T."/>
            <person name="Morono Y."/>
            <person name="Uchiyama I."/>
            <person name="Ito T."/>
            <person name="Fujiyama A."/>
            <person name="Inagaki F."/>
            <person name="Takami H."/>
        </authorList>
    </citation>
    <scope>NUCLEOTIDE SEQUENCE</scope>
    <source>
        <strain evidence="1">Expedition CK06-06</strain>
    </source>
</reference>
<feature type="non-terminal residue" evidence="1">
    <location>
        <position position="274"/>
    </location>
</feature>
<sequence length="274" mass="29109">NSLVGGYTWTSTLETWRAKIVSTDGVLKQLRVKLSGAPGGTDKYTFALMLNGAPTALTFDIVGAATTGNDMVTKITVTGADRVSLRCIPTDTPTPVYATWSCVFEGDTAAESLVMGGSGFALSIADIEYCQVMGGSNYGVTELNYRQVVPTSGTIKNFYVWIQMDPGTDPDAYRFTVRLNGATVAQSLIVTITADATTGFDLVHNLVVVADDILTLMVEPLFSPSVAPPAIWGMTFVADTDGESIILGATSNNLPQVDPEYNSILPGQDLQAWA</sequence>